<comment type="subcellular location">
    <subcellularLocation>
        <location evidence="9">Cytoplasm</location>
    </subcellularLocation>
</comment>
<dbReference type="HAMAP" id="MF_00112">
    <property type="entry name" value="GGGP_HepGP_synthase"/>
    <property type="match status" value="1"/>
</dbReference>
<dbReference type="InterPro" id="IPR008205">
    <property type="entry name" value="GGGP_HepGP_synthase"/>
</dbReference>
<dbReference type="EMBL" id="AP018732">
    <property type="protein sequence ID" value="BBE43012.1"/>
    <property type="molecule type" value="Genomic_DNA"/>
</dbReference>
<comment type="cofactor">
    <cofactor evidence="9">
        <name>Mg(2+)</name>
        <dbReference type="ChEBI" id="CHEBI:18420"/>
    </cofactor>
</comment>
<dbReference type="PANTHER" id="PTHR40029">
    <property type="match status" value="1"/>
</dbReference>
<feature type="binding site" evidence="9">
    <location>
        <position position="23"/>
    </location>
    <ligand>
        <name>Mg(2+)</name>
        <dbReference type="ChEBI" id="CHEBI:18420"/>
    </ligand>
</feature>
<feature type="binding site" evidence="9">
    <location>
        <position position="50"/>
    </location>
    <ligand>
        <name>Mg(2+)</name>
        <dbReference type="ChEBI" id="CHEBI:18420"/>
    </ligand>
</feature>
<dbReference type="InterPro" id="IPR038597">
    <property type="entry name" value="GGGP/HepGP_synthase_sf"/>
</dbReference>
<dbReference type="InterPro" id="IPR010946">
    <property type="entry name" value="GGGP_synth"/>
</dbReference>
<dbReference type="UniPathway" id="UPA00940"/>
<feature type="binding site" evidence="9">
    <location>
        <begin position="200"/>
        <end position="201"/>
    </location>
    <ligand>
        <name>sn-glycerol 1-phosphate</name>
        <dbReference type="ChEBI" id="CHEBI:57685"/>
    </ligand>
</feature>
<dbReference type="SUPFAM" id="SSF51395">
    <property type="entry name" value="FMN-linked oxidoreductases"/>
    <property type="match status" value="1"/>
</dbReference>
<dbReference type="Gene3D" id="3.20.20.390">
    <property type="entry name" value="FMN-linked oxidoreductases"/>
    <property type="match status" value="1"/>
</dbReference>
<dbReference type="GO" id="GO:0120536">
    <property type="term" value="F:heptaprenylglyceryl phosphate synthase activity"/>
    <property type="evidence" value="ECO:0007669"/>
    <property type="project" value="UniProtKB-ARBA"/>
</dbReference>
<dbReference type="NCBIfam" id="NF003198">
    <property type="entry name" value="PRK04169.1-2"/>
    <property type="match status" value="1"/>
</dbReference>
<dbReference type="OrthoDB" id="7409at2157"/>
<evidence type="ECO:0000256" key="6">
    <source>
        <dbReference type="ARBA" id="ARBA00023209"/>
    </source>
</evidence>
<feature type="binding site" evidence="9">
    <location>
        <begin position="169"/>
        <end position="175"/>
    </location>
    <ligand>
        <name>sn-glycerol 1-phosphate</name>
        <dbReference type="ChEBI" id="CHEBI:57685"/>
    </ligand>
</feature>
<keyword evidence="9" id="KW-0963">Cytoplasm</keyword>
<keyword evidence="7 9" id="KW-1208">Phospholipid metabolism</keyword>
<evidence type="ECO:0000256" key="9">
    <source>
        <dbReference type="HAMAP-Rule" id="MF_00112"/>
    </source>
</evidence>
<keyword evidence="2 9" id="KW-0808">Transferase</keyword>
<proteinExistence type="inferred from homology"/>
<dbReference type="Proteomes" id="UP000509448">
    <property type="component" value="Chromosome"/>
</dbReference>
<keyword evidence="1 9" id="KW-0444">Lipid biosynthesis</keyword>
<evidence type="ECO:0000313" key="11">
    <source>
        <dbReference type="Proteomes" id="UP000509448"/>
    </source>
</evidence>
<name>A0A4P2VIP2_9ARCH</name>
<dbReference type="AlphaFoldDB" id="A0A4P2VIP2"/>
<evidence type="ECO:0000256" key="7">
    <source>
        <dbReference type="ARBA" id="ARBA00023264"/>
    </source>
</evidence>
<evidence type="ECO:0000256" key="2">
    <source>
        <dbReference type="ARBA" id="ARBA00022679"/>
    </source>
</evidence>
<dbReference type="NCBIfam" id="TIGR01769">
    <property type="entry name" value="GGGP"/>
    <property type="match status" value="1"/>
</dbReference>
<comment type="catalytic activity">
    <reaction evidence="8 9">
        <text>sn-glycerol 1-phosphate + (2E,6E,10E)-geranylgeranyl diphosphate = sn-3-O-(geranylgeranyl)glycerol 1-phosphate + diphosphate</text>
        <dbReference type="Rhea" id="RHEA:23404"/>
        <dbReference type="ChEBI" id="CHEBI:33019"/>
        <dbReference type="ChEBI" id="CHEBI:57677"/>
        <dbReference type="ChEBI" id="CHEBI:57685"/>
        <dbReference type="ChEBI" id="CHEBI:58756"/>
        <dbReference type="EC" id="2.5.1.41"/>
    </reaction>
</comment>
<keyword evidence="4 9" id="KW-0460">Magnesium</keyword>
<dbReference type="Pfam" id="PF01884">
    <property type="entry name" value="PcrB"/>
    <property type="match status" value="1"/>
</dbReference>
<keyword evidence="6 9" id="KW-0594">Phospholipid biosynthesis</keyword>
<evidence type="ECO:0000256" key="1">
    <source>
        <dbReference type="ARBA" id="ARBA00022516"/>
    </source>
</evidence>
<dbReference type="KEGG" id="ccai:NAS2_1641"/>
<reference evidence="10 11" key="1">
    <citation type="journal article" date="2019" name="ISME J.">
        <title>Isolation and characterization of a thermophilic sulfur- and iron-reducing thaumarchaeote from a terrestrial acidic hot spring.</title>
        <authorList>
            <person name="Kato S."/>
            <person name="Itoh T."/>
            <person name="Yuki M."/>
            <person name="Nagamori M."/>
            <person name="Ohnishi M."/>
            <person name="Uematsu K."/>
            <person name="Suzuki K."/>
            <person name="Takashina T."/>
            <person name="Ohkuma M."/>
        </authorList>
    </citation>
    <scope>NUCLEOTIDE SEQUENCE [LARGE SCALE GENOMIC DNA]</scope>
    <source>
        <strain evidence="10 11">NAS-02</strain>
    </source>
</reference>
<dbReference type="GO" id="GO:0000287">
    <property type="term" value="F:magnesium ion binding"/>
    <property type="evidence" value="ECO:0007669"/>
    <property type="project" value="UniProtKB-UniRule"/>
</dbReference>
<comment type="pathway">
    <text evidence="9">Membrane lipid metabolism; glycerophospholipid metabolism.</text>
</comment>
<comment type="function">
    <text evidence="9">Prenyltransferase that catalyzes the transfer of the geranylgeranyl moiety of geranylgeranyl diphosphate (GGPP) to the C3 hydroxyl of sn-glycerol-1-phosphate (G1P). This reaction is the first ether-bond-formation step in the biosynthesis of archaeal membrane lipids.</text>
</comment>
<dbReference type="PANTHER" id="PTHR40029:SF2">
    <property type="entry name" value="HEPTAPRENYLGLYCERYL PHOSPHATE SYNTHASE"/>
    <property type="match status" value="1"/>
</dbReference>
<evidence type="ECO:0000313" key="10">
    <source>
        <dbReference type="EMBL" id="BBE43012.1"/>
    </source>
</evidence>
<evidence type="ECO:0000256" key="3">
    <source>
        <dbReference type="ARBA" id="ARBA00022723"/>
    </source>
</evidence>
<gene>
    <name evidence="10" type="ORF">NAS2_1641</name>
</gene>
<dbReference type="EC" id="2.5.1.41" evidence="9"/>
<comment type="caution">
    <text evidence="9">Lacks conserved residue(s) required for the propagation of feature annotation.</text>
</comment>
<evidence type="ECO:0000256" key="8">
    <source>
        <dbReference type="ARBA" id="ARBA00047288"/>
    </source>
</evidence>
<sequence>MNVEKRLLRAKEEGRVVVFGLVDPAKPGIGARAARMAAEAGVDAFLVGGSTFVDRDSLDEAIGNIRSLSDVPVILFPGNVNGLTPKADAVLFTSLLNSEDPYYIIGAQVLGAPLVRKYGLEAIPTAYLILHGDTAVSHVGRARELPPGKPELVAMYAMAAGMMGMRFLYLEGGSGSSRHVDPKSVAAARSAYEGFLMVGGGLRAPEAVSAVTSAGADGIVLGTAFESMDVDELKALLEAARRRRT</sequence>
<dbReference type="NCBIfam" id="TIGR01768">
    <property type="entry name" value="GGGP-family"/>
    <property type="match status" value="1"/>
</dbReference>
<protein>
    <recommendedName>
        <fullName evidence="9">Geranylgeranylglyceryl phosphate synthase</fullName>
        <shortName evidence="9">GGGP synthase</shortName>
        <shortName evidence="9">GGGPS</shortName>
        <ecNumber evidence="9">2.5.1.41</ecNumber>
    </recommendedName>
    <alternativeName>
        <fullName evidence="9">(S)-3-O-geranylgeranylglyceryl phosphate synthase</fullName>
    </alternativeName>
    <alternativeName>
        <fullName evidence="9">Phosphoglycerol geranylgeranyltransferase</fullName>
    </alternativeName>
</protein>
<organism evidence="10 11">
    <name type="scientific">Conexivisphaera calida</name>
    <dbReference type="NCBI Taxonomy" id="1874277"/>
    <lineage>
        <taxon>Archaea</taxon>
        <taxon>Nitrososphaerota</taxon>
        <taxon>Conexivisphaeria</taxon>
        <taxon>Conexivisphaerales</taxon>
        <taxon>Conexivisphaeraceae</taxon>
        <taxon>Conexivisphaera</taxon>
    </lineage>
</organism>
<evidence type="ECO:0000256" key="5">
    <source>
        <dbReference type="ARBA" id="ARBA00023098"/>
    </source>
</evidence>
<accession>A0A4P2VIP2</accession>
<dbReference type="InterPro" id="IPR039074">
    <property type="entry name" value="GGGP/HepGP_synthase_I"/>
</dbReference>
<dbReference type="GO" id="GO:0046474">
    <property type="term" value="P:glycerophospholipid biosynthetic process"/>
    <property type="evidence" value="ECO:0007669"/>
    <property type="project" value="UniProtKB-UniRule"/>
</dbReference>
<feature type="binding site" evidence="9">
    <location>
        <begin position="222"/>
        <end position="223"/>
    </location>
    <ligand>
        <name>sn-glycerol 1-phosphate</name>
        <dbReference type="ChEBI" id="CHEBI:57685"/>
    </ligand>
</feature>
<evidence type="ECO:0000256" key="4">
    <source>
        <dbReference type="ARBA" id="ARBA00022842"/>
    </source>
</evidence>
<keyword evidence="5 9" id="KW-0443">Lipid metabolism</keyword>
<keyword evidence="3 9" id="KW-0479">Metal-binding</keyword>
<comment type="similarity">
    <text evidence="9">Belongs to the GGGP/HepGP synthase family. Group II subfamily.</text>
</comment>
<keyword evidence="11" id="KW-1185">Reference proteome</keyword>
<dbReference type="GO" id="GO:0047294">
    <property type="term" value="F:phosphoglycerol geranylgeranyltransferase activity"/>
    <property type="evidence" value="ECO:0007669"/>
    <property type="project" value="UniProtKB-UniRule"/>
</dbReference>
<dbReference type="GO" id="GO:0005737">
    <property type="term" value="C:cytoplasm"/>
    <property type="evidence" value="ECO:0007669"/>
    <property type="project" value="UniProtKB-SubCell"/>
</dbReference>